<dbReference type="Proteomes" id="UP001189429">
    <property type="component" value="Unassembled WGS sequence"/>
</dbReference>
<dbReference type="PIRSF" id="PIRSF000303">
    <property type="entry name" value="Glutathion_perox"/>
    <property type="match status" value="1"/>
</dbReference>
<gene>
    <name evidence="5" type="ORF">PCOR1329_LOCUS76174</name>
</gene>
<dbReference type="EMBL" id="CAUYUJ010020448">
    <property type="protein sequence ID" value="CAK0898262.1"/>
    <property type="molecule type" value="Genomic_DNA"/>
</dbReference>
<keyword evidence="3 4" id="KW-0560">Oxidoreductase</keyword>
<evidence type="ECO:0000313" key="5">
    <source>
        <dbReference type="EMBL" id="CAK0898262.1"/>
    </source>
</evidence>
<dbReference type="InterPro" id="IPR036249">
    <property type="entry name" value="Thioredoxin-like_sf"/>
</dbReference>
<keyword evidence="6" id="KW-1185">Reference proteome</keyword>
<dbReference type="Gene3D" id="3.40.30.10">
    <property type="entry name" value="Glutaredoxin"/>
    <property type="match status" value="1"/>
</dbReference>
<dbReference type="Pfam" id="PF00255">
    <property type="entry name" value="GSHPx"/>
    <property type="match status" value="1"/>
</dbReference>
<dbReference type="PANTHER" id="PTHR11592:SF132">
    <property type="entry name" value="GLUTATHIONE PEROXIDASE 7, CHLOROPLASTIC-RELATED"/>
    <property type="match status" value="1"/>
</dbReference>
<name>A0ABN9XF33_9DINO</name>
<organism evidence="5 6">
    <name type="scientific">Prorocentrum cordatum</name>
    <dbReference type="NCBI Taxonomy" id="2364126"/>
    <lineage>
        <taxon>Eukaryota</taxon>
        <taxon>Sar</taxon>
        <taxon>Alveolata</taxon>
        <taxon>Dinophyceae</taxon>
        <taxon>Prorocentrales</taxon>
        <taxon>Prorocentraceae</taxon>
        <taxon>Prorocentrum</taxon>
    </lineage>
</organism>
<sequence>MSKDAGSEGLVIMAFPCNQFGGQEPGSNADIKAFATKLGVPDNDSFMMMNKVDVNGRGTHPVYQFLKAATADSSDIKWNFASYWLVDRYGSVQRLKGAGTTPKKSAEKVAAALSAE</sequence>
<reference evidence="5" key="1">
    <citation type="submission" date="2023-10" db="EMBL/GenBank/DDBJ databases">
        <authorList>
            <person name="Chen Y."/>
            <person name="Shah S."/>
            <person name="Dougan E. K."/>
            <person name="Thang M."/>
            <person name="Chan C."/>
        </authorList>
    </citation>
    <scope>NUCLEOTIDE SEQUENCE [LARGE SCALE GENOMIC DNA]</scope>
</reference>
<dbReference type="PRINTS" id="PR01011">
    <property type="entry name" value="GLUTPROXDASE"/>
</dbReference>
<evidence type="ECO:0000313" key="6">
    <source>
        <dbReference type="Proteomes" id="UP001189429"/>
    </source>
</evidence>
<dbReference type="SUPFAM" id="SSF52833">
    <property type="entry name" value="Thioredoxin-like"/>
    <property type="match status" value="1"/>
</dbReference>
<dbReference type="PANTHER" id="PTHR11592">
    <property type="entry name" value="GLUTATHIONE PEROXIDASE"/>
    <property type="match status" value="1"/>
</dbReference>
<proteinExistence type="inferred from homology"/>
<evidence type="ECO:0000256" key="4">
    <source>
        <dbReference type="RuleBase" id="RU000499"/>
    </source>
</evidence>
<protein>
    <recommendedName>
        <fullName evidence="4">Glutathione peroxidase</fullName>
    </recommendedName>
</protein>
<comment type="caution">
    <text evidence="5">The sequence shown here is derived from an EMBL/GenBank/DDBJ whole genome shotgun (WGS) entry which is preliminary data.</text>
</comment>
<keyword evidence="2 4" id="KW-0575">Peroxidase</keyword>
<evidence type="ECO:0000256" key="1">
    <source>
        <dbReference type="ARBA" id="ARBA00006926"/>
    </source>
</evidence>
<dbReference type="InterPro" id="IPR000889">
    <property type="entry name" value="Glutathione_peroxidase"/>
</dbReference>
<evidence type="ECO:0000256" key="2">
    <source>
        <dbReference type="ARBA" id="ARBA00022559"/>
    </source>
</evidence>
<accession>A0ABN9XF33</accession>
<evidence type="ECO:0000256" key="3">
    <source>
        <dbReference type="ARBA" id="ARBA00023002"/>
    </source>
</evidence>
<dbReference type="PROSITE" id="PS51355">
    <property type="entry name" value="GLUTATHIONE_PEROXID_3"/>
    <property type="match status" value="1"/>
</dbReference>
<comment type="similarity">
    <text evidence="1 4">Belongs to the glutathione peroxidase family.</text>
</comment>